<dbReference type="SUPFAM" id="SSF51430">
    <property type="entry name" value="NAD(P)-linked oxidoreductase"/>
    <property type="match status" value="1"/>
</dbReference>
<dbReference type="Proteomes" id="UP000886390">
    <property type="component" value="Unassembled WGS sequence"/>
</dbReference>
<dbReference type="InterPro" id="IPR036812">
    <property type="entry name" value="NAD(P)_OxRdtase_dom_sf"/>
</dbReference>
<dbReference type="AlphaFoldDB" id="A0A7C3C8M2"/>
<dbReference type="Gene3D" id="3.20.20.100">
    <property type="entry name" value="NADP-dependent oxidoreductase domain"/>
    <property type="match status" value="1"/>
</dbReference>
<dbReference type="InterPro" id="IPR053135">
    <property type="entry name" value="AKR2_Oxidoreductase"/>
</dbReference>
<dbReference type="EMBL" id="DRNH01000114">
    <property type="protein sequence ID" value="HFB53520.1"/>
    <property type="molecule type" value="Genomic_DNA"/>
</dbReference>
<name>A0A7C3C8M2_9BACT</name>
<gene>
    <name evidence="2" type="ORF">ENJ67_02195</name>
</gene>
<dbReference type="PANTHER" id="PTHR43312:SF1">
    <property type="entry name" value="NADP-DEPENDENT OXIDOREDUCTASE DOMAIN-CONTAINING PROTEIN"/>
    <property type="match status" value="1"/>
</dbReference>
<evidence type="ECO:0000313" key="2">
    <source>
        <dbReference type="EMBL" id="HFB53520.1"/>
    </source>
</evidence>
<protein>
    <submittedName>
        <fullName evidence="2">Aldo/keto reductase</fullName>
    </submittedName>
</protein>
<proteinExistence type="predicted"/>
<organism evidence="2">
    <name type="scientific">Sulfurimonas autotrophica</name>
    <dbReference type="NCBI Taxonomy" id="202747"/>
    <lineage>
        <taxon>Bacteria</taxon>
        <taxon>Pseudomonadati</taxon>
        <taxon>Campylobacterota</taxon>
        <taxon>Epsilonproteobacteria</taxon>
        <taxon>Campylobacterales</taxon>
        <taxon>Sulfurimonadaceae</taxon>
        <taxon>Sulfurimonas</taxon>
    </lineage>
</organism>
<dbReference type="CDD" id="cd19099">
    <property type="entry name" value="AKR_unchar"/>
    <property type="match status" value="1"/>
</dbReference>
<comment type="caution">
    <text evidence="2">The sequence shown here is derived from an EMBL/GenBank/DDBJ whole genome shotgun (WGS) entry which is preliminary data.</text>
</comment>
<accession>A0A7C3C8M2</accession>
<dbReference type="InterPro" id="IPR023210">
    <property type="entry name" value="NADP_OxRdtase_dom"/>
</dbReference>
<reference evidence="2" key="1">
    <citation type="journal article" date="2020" name="mSystems">
        <title>Genome- and Community-Level Interaction Insights into Carbon Utilization and Element Cycling Functions of Hydrothermarchaeota in Hydrothermal Sediment.</title>
        <authorList>
            <person name="Zhou Z."/>
            <person name="Liu Y."/>
            <person name="Xu W."/>
            <person name="Pan J."/>
            <person name="Luo Z.H."/>
            <person name="Li M."/>
        </authorList>
    </citation>
    <scope>NUCLEOTIDE SEQUENCE [LARGE SCALE GENOMIC DNA]</scope>
    <source>
        <strain evidence="2">HyVt-507</strain>
    </source>
</reference>
<evidence type="ECO:0000259" key="1">
    <source>
        <dbReference type="Pfam" id="PF00248"/>
    </source>
</evidence>
<dbReference type="Pfam" id="PF00248">
    <property type="entry name" value="Aldo_ket_red"/>
    <property type="match status" value="1"/>
</dbReference>
<sequence length="404" mass="46870">MSTFAFGTYRVSDENLMHIEALKEAIEAGIRLIDTSTNYSDGGAERAIAKAMGFFEDEIRNEIKIVSKFGYIQGSNLAAHKETPFEDVVEYSPSCYHSISRSFLKRELTQSLKRLQLNKIDCYLIHNPEYFLYKAIEKKMPREEMLEQMSQRIFEAFIGLEEEVKKGRIDSYGISSNSFAKPQDAEDFLPYENLLSLAEKAAKKIGSKGHSFTTVEFPLNLLEREGLACAAWAKKNGLRVLTNRPLNAQKESLMYRLAEYDEPKEYYHTLNELLEICDNEQLKPLYNLIEQMDMNKHKFGFIGEYDTFLYTQILPHIKKAIENVHQDVLDVLLEYIDRFLREYREMVAYESSKLTKTALKEYFEGCDAKMQECALRFLLEIDDIDYIIVGMRKPSYVQEVMALS</sequence>
<feature type="domain" description="NADP-dependent oxidoreductase" evidence="1">
    <location>
        <begin position="18"/>
        <end position="402"/>
    </location>
</feature>
<dbReference type="PANTHER" id="PTHR43312">
    <property type="entry name" value="D-THREO-ALDOSE 1-DEHYDROGENASE"/>
    <property type="match status" value="1"/>
</dbReference>